<protein>
    <recommendedName>
        <fullName evidence="4">Activin types I and II receptor domain-containing protein</fullName>
    </recommendedName>
</protein>
<evidence type="ECO:0000256" key="1">
    <source>
        <dbReference type="SAM" id="SignalP"/>
    </source>
</evidence>
<feature type="non-terminal residue" evidence="2">
    <location>
        <position position="141"/>
    </location>
</feature>
<dbReference type="EMBL" id="BTRK01000002">
    <property type="protein sequence ID" value="GMR35504.1"/>
    <property type="molecule type" value="Genomic_DNA"/>
</dbReference>
<accession>A0AAN4Z9C9</accession>
<dbReference type="PANTHER" id="PTHR34721:SF3">
    <property type="entry name" value="ACTIVIN_RECP DOMAIN-CONTAINING PROTEIN-RELATED"/>
    <property type="match status" value="1"/>
</dbReference>
<keyword evidence="3" id="KW-1185">Reference proteome</keyword>
<dbReference type="Proteomes" id="UP001328107">
    <property type="component" value="Unassembled WGS sequence"/>
</dbReference>
<name>A0AAN4Z9C9_9BILA</name>
<comment type="caution">
    <text evidence="2">The sequence shown here is derived from an EMBL/GenBank/DDBJ whole genome shotgun (WGS) entry which is preliminary data.</text>
</comment>
<gene>
    <name evidence="2" type="ORF">PMAYCL1PPCAC_05699</name>
</gene>
<sequence length="141" mass="15455">MGLIPVLLCLLAFGTLSSAIQCYNGTEVVLPGGSSHPQSTEKVQVPCSVDYCAWSKDSWLGVTVTGRTCGDVDICAEVNECKYGTLSIPNRTTGKTLYVKTTTCCCNGDLCNDLMPDVKPRRLTREEDEKLEEELKKKIQE</sequence>
<keyword evidence="1" id="KW-0732">Signal</keyword>
<evidence type="ECO:0008006" key="4">
    <source>
        <dbReference type="Google" id="ProtNLM"/>
    </source>
</evidence>
<reference evidence="3" key="1">
    <citation type="submission" date="2022-10" db="EMBL/GenBank/DDBJ databases">
        <title>Genome assembly of Pristionchus species.</title>
        <authorList>
            <person name="Yoshida K."/>
            <person name="Sommer R.J."/>
        </authorList>
    </citation>
    <scope>NUCLEOTIDE SEQUENCE [LARGE SCALE GENOMIC DNA]</scope>
    <source>
        <strain evidence="3">RS5460</strain>
    </source>
</reference>
<feature type="signal peptide" evidence="1">
    <location>
        <begin position="1"/>
        <end position="19"/>
    </location>
</feature>
<evidence type="ECO:0000313" key="3">
    <source>
        <dbReference type="Proteomes" id="UP001328107"/>
    </source>
</evidence>
<organism evidence="2 3">
    <name type="scientific">Pristionchus mayeri</name>
    <dbReference type="NCBI Taxonomy" id="1317129"/>
    <lineage>
        <taxon>Eukaryota</taxon>
        <taxon>Metazoa</taxon>
        <taxon>Ecdysozoa</taxon>
        <taxon>Nematoda</taxon>
        <taxon>Chromadorea</taxon>
        <taxon>Rhabditida</taxon>
        <taxon>Rhabditina</taxon>
        <taxon>Diplogasteromorpha</taxon>
        <taxon>Diplogasteroidea</taxon>
        <taxon>Neodiplogasteridae</taxon>
        <taxon>Pristionchus</taxon>
    </lineage>
</organism>
<evidence type="ECO:0000313" key="2">
    <source>
        <dbReference type="EMBL" id="GMR35504.1"/>
    </source>
</evidence>
<proteinExistence type="predicted"/>
<dbReference type="AlphaFoldDB" id="A0AAN4Z9C9"/>
<feature type="chain" id="PRO_5042863040" description="Activin types I and II receptor domain-containing protein" evidence="1">
    <location>
        <begin position="20"/>
        <end position="141"/>
    </location>
</feature>
<dbReference type="PANTHER" id="PTHR34721">
    <property type="entry name" value="PROTEIN CBG09734"/>
    <property type="match status" value="1"/>
</dbReference>